<protein>
    <recommendedName>
        <fullName evidence="2">KilA-N domain-containing protein</fullName>
    </recommendedName>
</protein>
<dbReference type="Proteomes" id="UP000243073">
    <property type="component" value="Unassembled WGS sequence"/>
</dbReference>
<feature type="domain" description="KilA-N" evidence="2">
    <location>
        <begin position="3"/>
        <end position="99"/>
    </location>
</feature>
<dbReference type="InterPro" id="IPR018004">
    <property type="entry name" value="KilA/APSES_HTH"/>
</dbReference>
<proteinExistence type="predicted"/>
<organism evidence="3 4">
    <name type="scientific">Oceanisphaera psychrotolerans</name>
    <dbReference type="NCBI Taxonomy" id="1414654"/>
    <lineage>
        <taxon>Bacteria</taxon>
        <taxon>Pseudomonadati</taxon>
        <taxon>Pseudomonadota</taxon>
        <taxon>Gammaproteobacteria</taxon>
        <taxon>Aeromonadales</taxon>
        <taxon>Aeromonadaceae</taxon>
        <taxon>Oceanisphaera</taxon>
    </lineage>
</organism>
<feature type="coiled-coil region" evidence="1">
    <location>
        <begin position="123"/>
        <end position="157"/>
    </location>
</feature>
<dbReference type="OrthoDB" id="6966367at2"/>
<dbReference type="AlphaFoldDB" id="A0A1J4QFA3"/>
<gene>
    <name evidence="3" type="ORF">BFR47_16040</name>
</gene>
<accession>A0A1J4QFA3</accession>
<dbReference type="EMBL" id="MDKE01000031">
    <property type="protein sequence ID" value="OIN07927.1"/>
    <property type="molecule type" value="Genomic_DNA"/>
</dbReference>
<name>A0A1J4QFA3_9GAMM</name>
<dbReference type="RefSeq" id="WP_071473170.1">
    <property type="nucleotide sequence ID" value="NZ_MDKE01000031.1"/>
</dbReference>
<evidence type="ECO:0000256" key="1">
    <source>
        <dbReference type="SAM" id="Coils"/>
    </source>
</evidence>
<reference evidence="3 4" key="1">
    <citation type="submission" date="2016-07" db="EMBL/GenBank/DDBJ databases">
        <title>Draft Genome Sequence of Oceanisphaera psychrotolerans, isolated from coastal sediment samples.</title>
        <authorList>
            <person name="Zhuo S."/>
            <person name="Ruan Z."/>
        </authorList>
    </citation>
    <scope>NUCLEOTIDE SEQUENCE [LARGE SCALE GENOMIC DNA]</scope>
    <source>
        <strain evidence="3 4">LAM-WHM-ZC</strain>
    </source>
</reference>
<dbReference type="InterPro" id="IPR017880">
    <property type="entry name" value="KilA_N"/>
</dbReference>
<dbReference type="STRING" id="1414654.BFR47_16040"/>
<sequence length="225" mass="26028">MSNLIYREYQGQTFTFREDGYFNMTKAAATFGKEAKEFLRLPSTIQYMEAMENVGFSHLYEIKRGRNGGTWGHPKLAVFFARWLDPKFAVFCDAVIDDILNKKAELNITKPEQSMTMQVPQSFPEALRLAAELAEQAAKLEAENKEMSDELNLVTLDEYRALTHRYFDRSYTMRLAFMAKKLLEEVGITVESQHRVYMTKEGPVDTEVKVYPRHILEQAEQKLSA</sequence>
<evidence type="ECO:0000259" key="2">
    <source>
        <dbReference type="PROSITE" id="PS51301"/>
    </source>
</evidence>
<evidence type="ECO:0000313" key="4">
    <source>
        <dbReference type="Proteomes" id="UP000243073"/>
    </source>
</evidence>
<dbReference type="GO" id="GO:0003677">
    <property type="term" value="F:DNA binding"/>
    <property type="evidence" value="ECO:0007669"/>
    <property type="project" value="InterPro"/>
</dbReference>
<keyword evidence="4" id="KW-1185">Reference proteome</keyword>
<dbReference type="PROSITE" id="PS51301">
    <property type="entry name" value="KILA_N"/>
    <property type="match status" value="1"/>
</dbReference>
<dbReference type="SUPFAM" id="SSF54616">
    <property type="entry name" value="DNA-binding domain of Mlu1-box binding protein MBP1"/>
    <property type="match status" value="1"/>
</dbReference>
<evidence type="ECO:0000313" key="3">
    <source>
        <dbReference type="EMBL" id="OIN07927.1"/>
    </source>
</evidence>
<dbReference type="SMART" id="SM01252">
    <property type="entry name" value="KilA-N"/>
    <property type="match status" value="1"/>
</dbReference>
<dbReference type="Pfam" id="PF04383">
    <property type="entry name" value="KilA-N"/>
    <property type="match status" value="1"/>
</dbReference>
<dbReference type="InterPro" id="IPR036887">
    <property type="entry name" value="HTH_APSES_sf"/>
</dbReference>
<comment type="caution">
    <text evidence="3">The sequence shown here is derived from an EMBL/GenBank/DDBJ whole genome shotgun (WGS) entry which is preliminary data.</text>
</comment>
<keyword evidence="1" id="KW-0175">Coiled coil</keyword>